<dbReference type="EMBL" id="QGKV02000832">
    <property type="protein sequence ID" value="KAF3549605.1"/>
    <property type="molecule type" value="Genomic_DNA"/>
</dbReference>
<evidence type="ECO:0000256" key="1">
    <source>
        <dbReference type="SAM" id="Phobius"/>
    </source>
</evidence>
<dbReference type="Proteomes" id="UP000266723">
    <property type="component" value="Unassembled WGS sequence"/>
</dbReference>
<sequence>MAIWEPKDSSLDPEIRFGTRRPYENPEVLDHVITFGTRRLLFRSGDHIWNPEAIQEPRGSSLDPEIFSWNPEAVWEPGGSSLDFIHRARDRLGNRTVLRLPRQNYYWYLFGSCIMPLGSWALSSSYVVFYFCRKSLTDLGGAGTGPGELHSGEPGFLLAGTQSLPLIARFRHRTWGITCALKSTGVAHSQQASLRQNIAPMGKLWASDDILETVELGSLMFPEEELMC</sequence>
<reference evidence="2 3" key="1">
    <citation type="journal article" date="2020" name="BMC Genomics">
        <title>Intraspecific diversification of the crop wild relative Brassica cretica Lam. using demographic model selection.</title>
        <authorList>
            <person name="Kioukis A."/>
            <person name="Michalopoulou V.A."/>
            <person name="Briers L."/>
            <person name="Pirintsos S."/>
            <person name="Studholme D.J."/>
            <person name="Pavlidis P."/>
            <person name="Sarris P.F."/>
        </authorList>
    </citation>
    <scope>NUCLEOTIDE SEQUENCE [LARGE SCALE GENOMIC DNA]</scope>
    <source>
        <strain evidence="3">cv. PFS-1207/04</strain>
    </source>
</reference>
<keyword evidence="1" id="KW-0472">Membrane</keyword>
<name>A0ABQ7CCA6_BRACR</name>
<accession>A0ABQ7CCA6</accession>
<keyword evidence="1" id="KW-1133">Transmembrane helix</keyword>
<keyword evidence="1" id="KW-0812">Transmembrane</keyword>
<evidence type="ECO:0000313" key="2">
    <source>
        <dbReference type="EMBL" id="KAF3549605.1"/>
    </source>
</evidence>
<comment type="caution">
    <text evidence="2">The sequence shown here is derived from an EMBL/GenBank/DDBJ whole genome shotgun (WGS) entry which is preliminary data.</text>
</comment>
<protein>
    <submittedName>
        <fullName evidence="2">Uncharacterized protein</fullName>
    </submittedName>
</protein>
<keyword evidence="3" id="KW-1185">Reference proteome</keyword>
<gene>
    <name evidence="2" type="ORF">DY000_02007544</name>
</gene>
<evidence type="ECO:0000313" key="3">
    <source>
        <dbReference type="Proteomes" id="UP000266723"/>
    </source>
</evidence>
<feature type="transmembrane region" description="Helical" evidence="1">
    <location>
        <begin position="105"/>
        <end position="131"/>
    </location>
</feature>
<proteinExistence type="predicted"/>
<organism evidence="2 3">
    <name type="scientific">Brassica cretica</name>
    <name type="common">Mustard</name>
    <dbReference type="NCBI Taxonomy" id="69181"/>
    <lineage>
        <taxon>Eukaryota</taxon>
        <taxon>Viridiplantae</taxon>
        <taxon>Streptophyta</taxon>
        <taxon>Embryophyta</taxon>
        <taxon>Tracheophyta</taxon>
        <taxon>Spermatophyta</taxon>
        <taxon>Magnoliopsida</taxon>
        <taxon>eudicotyledons</taxon>
        <taxon>Gunneridae</taxon>
        <taxon>Pentapetalae</taxon>
        <taxon>rosids</taxon>
        <taxon>malvids</taxon>
        <taxon>Brassicales</taxon>
        <taxon>Brassicaceae</taxon>
        <taxon>Brassiceae</taxon>
        <taxon>Brassica</taxon>
    </lineage>
</organism>